<comment type="similarity">
    <text evidence="1">Belongs to the Gfa family.</text>
</comment>
<accession>A0ABR2V1F5</accession>
<organism evidence="5 6">
    <name type="scientific">Seiridium unicorne</name>
    <dbReference type="NCBI Taxonomy" id="138068"/>
    <lineage>
        <taxon>Eukaryota</taxon>
        <taxon>Fungi</taxon>
        <taxon>Dikarya</taxon>
        <taxon>Ascomycota</taxon>
        <taxon>Pezizomycotina</taxon>
        <taxon>Sordariomycetes</taxon>
        <taxon>Xylariomycetidae</taxon>
        <taxon>Amphisphaeriales</taxon>
        <taxon>Sporocadaceae</taxon>
        <taxon>Seiridium</taxon>
    </lineage>
</organism>
<reference evidence="5 6" key="1">
    <citation type="journal article" date="2024" name="J. Plant Pathol.">
        <title>Sequence and assembly of the genome of Seiridium unicorne, isolate CBS 538.82, causal agent of cypress canker disease.</title>
        <authorList>
            <person name="Scali E."/>
            <person name="Rocca G.D."/>
            <person name="Danti R."/>
            <person name="Garbelotto M."/>
            <person name="Barberini S."/>
            <person name="Baroncelli R."/>
            <person name="Emiliani G."/>
        </authorList>
    </citation>
    <scope>NUCLEOTIDE SEQUENCE [LARGE SCALE GENOMIC DNA]</scope>
    <source>
        <strain evidence="5 6">BM-138-508</strain>
    </source>
</reference>
<gene>
    <name evidence="5" type="ORF">SUNI508_00844</name>
</gene>
<dbReference type="InterPro" id="IPR011057">
    <property type="entry name" value="Mss4-like_sf"/>
</dbReference>
<keyword evidence="6" id="KW-1185">Reference proteome</keyword>
<evidence type="ECO:0000256" key="1">
    <source>
        <dbReference type="ARBA" id="ARBA00005495"/>
    </source>
</evidence>
<evidence type="ECO:0000313" key="6">
    <source>
        <dbReference type="Proteomes" id="UP001408356"/>
    </source>
</evidence>
<dbReference type="PANTHER" id="PTHR28620:SF1">
    <property type="entry name" value="CENP-V_GFA DOMAIN-CONTAINING PROTEIN"/>
    <property type="match status" value="1"/>
</dbReference>
<dbReference type="InterPro" id="IPR052355">
    <property type="entry name" value="CENP-V-like"/>
</dbReference>
<keyword evidence="3" id="KW-0862">Zinc</keyword>
<proteinExistence type="inferred from homology"/>
<name>A0ABR2V1F5_9PEZI</name>
<keyword evidence="2" id="KW-0479">Metal-binding</keyword>
<evidence type="ECO:0000313" key="5">
    <source>
        <dbReference type="EMBL" id="KAK9420753.1"/>
    </source>
</evidence>
<feature type="domain" description="CENP-V/GFA" evidence="4">
    <location>
        <begin position="34"/>
        <end position="160"/>
    </location>
</feature>
<dbReference type="SUPFAM" id="SSF51316">
    <property type="entry name" value="Mss4-like"/>
    <property type="match status" value="1"/>
</dbReference>
<dbReference type="PROSITE" id="PS51891">
    <property type="entry name" value="CENP_V_GFA"/>
    <property type="match status" value="1"/>
</dbReference>
<evidence type="ECO:0000256" key="3">
    <source>
        <dbReference type="ARBA" id="ARBA00022833"/>
    </source>
</evidence>
<dbReference type="Pfam" id="PF04828">
    <property type="entry name" value="GFA"/>
    <property type="match status" value="1"/>
</dbReference>
<dbReference type="Gene3D" id="2.170.150.70">
    <property type="match status" value="1"/>
</dbReference>
<dbReference type="Proteomes" id="UP001408356">
    <property type="component" value="Unassembled WGS sequence"/>
</dbReference>
<dbReference type="InterPro" id="IPR006913">
    <property type="entry name" value="CENP-V/GFA"/>
</dbReference>
<evidence type="ECO:0000256" key="2">
    <source>
        <dbReference type="ARBA" id="ARBA00022723"/>
    </source>
</evidence>
<protein>
    <submittedName>
        <fullName evidence="5">CENP-V/GFA domain-containing protein</fullName>
    </submittedName>
</protein>
<sequence>MSTSTSVDAVSSKPGPPDTMVWRFNDDPMPKVPQTGGCHCGAVRFHIQHEKLTKEPRYHIPVKMCNCSIRGRNGYLMIYSERDEFEWISGKDTLSEYRFESEKKEHKFCPHCGSSVCMDLEWTWQSWAGDVVGINLQSQTRPVDTNAYCNRQVRMLDDWDFDNLNLHRKNSKDGGP</sequence>
<comment type="caution">
    <text evidence="5">The sequence shown here is derived from an EMBL/GenBank/DDBJ whole genome shotgun (WGS) entry which is preliminary data.</text>
</comment>
<dbReference type="EMBL" id="JARVKF010000223">
    <property type="protein sequence ID" value="KAK9420753.1"/>
    <property type="molecule type" value="Genomic_DNA"/>
</dbReference>
<dbReference type="PANTHER" id="PTHR28620">
    <property type="entry name" value="CENTROMERE PROTEIN V"/>
    <property type="match status" value="1"/>
</dbReference>
<evidence type="ECO:0000259" key="4">
    <source>
        <dbReference type="PROSITE" id="PS51891"/>
    </source>
</evidence>